<dbReference type="EMBL" id="CM039172">
    <property type="protein sequence ID" value="KAH9775532.1"/>
    <property type="molecule type" value="Genomic_DNA"/>
</dbReference>
<organism evidence="1 2">
    <name type="scientific">Citrus sinensis</name>
    <name type="common">Sweet orange</name>
    <name type="synonym">Citrus aurantium var. sinensis</name>
    <dbReference type="NCBI Taxonomy" id="2711"/>
    <lineage>
        <taxon>Eukaryota</taxon>
        <taxon>Viridiplantae</taxon>
        <taxon>Streptophyta</taxon>
        <taxon>Embryophyta</taxon>
        <taxon>Tracheophyta</taxon>
        <taxon>Spermatophyta</taxon>
        <taxon>Magnoliopsida</taxon>
        <taxon>eudicotyledons</taxon>
        <taxon>Gunneridae</taxon>
        <taxon>Pentapetalae</taxon>
        <taxon>rosids</taxon>
        <taxon>malvids</taxon>
        <taxon>Sapindales</taxon>
        <taxon>Rutaceae</taxon>
        <taxon>Aurantioideae</taxon>
        <taxon>Citrus</taxon>
    </lineage>
</organism>
<proteinExistence type="predicted"/>
<keyword evidence="2" id="KW-1185">Reference proteome</keyword>
<reference evidence="2" key="1">
    <citation type="journal article" date="2023" name="Hortic. Res.">
        <title>A chromosome-level phased genome enabling allele-level studies in sweet orange: a case study on citrus Huanglongbing tolerance.</title>
        <authorList>
            <person name="Wu B."/>
            <person name="Yu Q."/>
            <person name="Deng Z."/>
            <person name="Duan Y."/>
            <person name="Luo F."/>
            <person name="Gmitter F. Jr."/>
        </authorList>
    </citation>
    <scope>NUCLEOTIDE SEQUENCE [LARGE SCALE GENOMIC DNA]</scope>
    <source>
        <strain evidence="2">cv. Valencia</strain>
    </source>
</reference>
<comment type="caution">
    <text evidence="1">The sequence shown here is derived from an EMBL/GenBank/DDBJ whole genome shotgun (WGS) entry which is preliminary data.</text>
</comment>
<accession>A0ACB8LPR3</accession>
<sequence>MGGYKKQARTSDQSSIKCRCNPVEGASFELADFVSKEDALALADNSKQTNKKAEPKSPMILSTAQLIAAVGQVWDSANRLAIFHPKGNLIDNHSECKKEVLRNLDKEENAWVPLSTDSKYFCVDVSSAGQFSPMVQPNLEFLKVTQKMSVFDSCSKKFAHSTFWTFLRSGASLSNDTGVWGLASAGIPYQLGNVHRWMTEKFPAGFTYADSIPDSEKREAGEQCILGDTTGCAGASISGDTLSPASKPATEDNNKSDLSKSKGQSSCFNAKLMMSTRTTKSLLSDYFLKDVSDMKEDCDVTRQPCSSLCADDCINSVASSNGTCEKCRHLMDDDALLENKRNQSDKNVVEDENKMEFHSPKTEKPHLSLAKQEHAFAGALAGVFVSLCLHPVDTVKTVIQSCHTEQKSIVYIGRSIVSERGLTGLYRGIASNIASSAPISAVYAFTYESVKGALLPHLPKEFHSLAHCTAGGCASVATSFIFTPSERIKQQMQVGSRYHNCWNALVGIIKNGGLHSLYAGWGAVLCRNVPHSIVKVGLNETRLFYTYESLKQMMLPSLKPGAQPNTIETLICGGVAGSTAALFTTPFDVVKTRLQTQIPGSTSQYSSVYHALQEIGKREGLKASFWDYLVLARWGLIPRLVMYMSQGALFFASYEFFKGVFSLEVPHLSTLRIQHKQTEEDDVVSTESLFPSTSPAPPGASPSQPRLHHPYS</sequence>
<protein>
    <submittedName>
        <fullName evidence="1">Mitochondrial substrate carrier family protein</fullName>
    </submittedName>
</protein>
<name>A0ACB8LPR3_CITSI</name>
<evidence type="ECO:0000313" key="1">
    <source>
        <dbReference type="EMBL" id="KAH9775532.1"/>
    </source>
</evidence>
<evidence type="ECO:0000313" key="2">
    <source>
        <dbReference type="Proteomes" id="UP000829398"/>
    </source>
</evidence>
<dbReference type="Proteomes" id="UP000829398">
    <property type="component" value="Chromosome 3"/>
</dbReference>
<gene>
    <name evidence="1" type="ORF">KPL71_006431</name>
</gene>